<feature type="compositionally biased region" description="Basic residues" evidence="2">
    <location>
        <begin position="18"/>
        <end position="27"/>
    </location>
</feature>
<keyword evidence="4" id="KW-1185">Reference proteome</keyword>
<dbReference type="Proteomes" id="UP001379533">
    <property type="component" value="Chromosome"/>
</dbReference>
<dbReference type="GO" id="GO:0006508">
    <property type="term" value="P:proteolysis"/>
    <property type="evidence" value="ECO:0007669"/>
    <property type="project" value="UniProtKB-KW"/>
</dbReference>
<proteinExistence type="predicted"/>
<evidence type="ECO:0000256" key="1">
    <source>
        <dbReference type="SAM" id="Coils"/>
    </source>
</evidence>
<name>A0ABZ2KGT0_9BACT</name>
<dbReference type="RefSeq" id="WP_394847391.1">
    <property type="nucleotide sequence ID" value="NZ_CP089982.1"/>
</dbReference>
<feature type="coiled-coil region" evidence="1">
    <location>
        <begin position="338"/>
        <end position="365"/>
    </location>
</feature>
<evidence type="ECO:0000313" key="3">
    <source>
        <dbReference type="EMBL" id="WXA96775.1"/>
    </source>
</evidence>
<dbReference type="GO" id="GO:0008233">
    <property type="term" value="F:peptidase activity"/>
    <property type="evidence" value="ECO:0007669"/>
    <property type="project" value="UniProtKB-KW"/>
</dbReference>
<organism evidence="3 4">
    <name type="scientific">Pendulispora brunnea</name>
    <dbReference type="NCBI Taxonomy" id="2905690"/>
    <lineage>
        <taxon>Bacteria</taxon>
        <taxon>Pseudomonadati</taxon>
        <taxon>Myxococcota</taxon>
        <taxon>Myxococcia</taxon>
        <taxon>Myxococcales</taxon>
        <taxon>Sorangiineae</taxon>
        <taxon>Pendulisporaceae</taxon>
        <taxon>Pendulispora</taxon>
    </lineage>
</organism>
<protein>
    <submittedName>
        <fullName evidence="3">Phage protease</fullName>
    </submittedName>
</protein>
<dbReference type="InterPro" id="IPR012106">
    <property type="entry name" value="Phage_Mu_Gp1"/>
</dbReference>
<dbReference type="EMBL" id="CP089982">
    <property type="protein sequence ID" value="WXA96775.1"/>
    <property type="molecule type" value="Genomic_DNA"/>
</dbReference>
<feature type="region of interest" description="Disordered" evidence="2">
    <location>
        <begin position="1"/>
        <end position="30"/>
    </location>
</feature>
<keyword evidence="3" id="KW-0378">Hydrolase</keyword>
<feature type="region of interest" description="Disordered" evidence="2">
    <location>
        <begin position="489"/>
        <end position="510"/>
    </location>
</feature>
<dbReference type="Pfam" id="PF10123">
    <property type="entry name" value="Mu-like_Pro"/>
    <property type="match status" value="1"/>
</dbReference>
<reference evidence="3 4" key="1">
    <citation type="submission" date="2021-12" db="EMBL/GenBank/DDBJ databases">
        <title>Discovery of the Pendulisporaceae a myxobacterial family with distinct sporulation behavior and unique specialized metabolism.</title>
        <authorList>
            <person name="Garcia R."/>
            <person name="Popoff A."/>
            <person name="Bader C.D."/>
            <person name="Loehr J."/>
            <person name="Walesch S."/>
            <person name="Walt C."/>
            <person name="Boldt J."/>
            <person name="Bunk B."/>
            <person name="Haeckl F.J.F.P.J."/>
            <person name="Gunesch A.P."/>
            <person name="Birkelbach J."/>
            <person name="Nuebel U."/>
            <person name="Pietschmann T."/>
            <person name="Bach T."/>
            <person name="Mueller R."/>
        </authorList>
    </citation>
    <scope>NUCLEOTIDE SEQUENCE [LARGE SCALE GENOMIC DNA]</scope>
    <source>
        <strain evidence="3 4">MSr12523</strain>
    </source>
</reference>
<keyword evidence="3" id="KW-0645">Protease</keyword>
<evidence type="ECO:0000256" key="2">
    <source>
        <dbReference type="SAM" id="MobiDB-lite"/>
    </source>
</evidence>
<sequence length="510" mass="56587">MKARIRAAQRRFGETPKSKQRGMRLHGHLGPGSELHVRHLADVIHSFSELELKEVPDEAGPVWIQVARTGSFRGHHAGPFELNEKVFSEIIRNFKEAKQPIPIDFEHASESDPTSGEIPTKGAPAQGWIHDLRIENGNLYGLVEWGELAKQYIRAGQYRYFSPAIRFNSRDRISGEPIGARMTTGALTNLPYLPHMQRLVARDDEVGAVLATYAYSSAETMPVVRAALRLPELATAAECADALGRLRELHEIGGGADVQGVAVRSYITAIRDALHAPLSSTVEDVFQALAEMIGAAMDEACAGDEASDVELDDDVGDGDDDGVAMTSMETDMNEQQRVTELEADVARANASLAEERAARDAAETELKALRAWRQEHETAAEKMAADVKELREWRAAREERDTRDEVEVAFSTYKDSKRLVESDKADMLAMCKAVPDSFRRMYPPVPPDQRHLLRQIVTPRGGPPATTFEAPTERPTVVQLAERLRAQNPKLSEEESYIAAEKQLRQHASR</sequence>
<keyword evidence="1" id="KW-0175">Coiled coil</keyword>
<accession>A0ABZ2KGT0</accession>
<evidence type="ECO:0000313" key="4">
    <source>
        <dbReference type="Proteomes" id="UP001379533"/>
    </source>
</evidence>
<gene>
    <name evidence="3" type="ORF">LZC95_07990</name>
</gene>